<dbReference type="InterPro" id="IPR022398">
    <property type="entry name" value="Peptidase_S8_His-AS"/>
</dbReference>
<dbReference type="SUPFAM" id="SSF52743">
    <property type="entry name" value="Subtilisin-like"/>
    <property type="match status" value="1"/>
</dbReference>
<dbReference type="InterPro" id="IPR036852">
    <property type="entry name" value="Peptidase_S8/S53_dom_sf"/>
</dbReference>
<dbReference type="PROSITE" id="PS51892">
    <property type="entry name" value="SUBTILASE"/>
    <property type="match status" value="1"/>
</dbReference>
<name>A0ABP8YQF7_9MICO</name>
<feature type="domain" description="Peptidase S8/S53" evidence="8">
    <location>
        <begin position="67"/>
        <end position="328"/>
    </location>
</feature>
<keyword evidence="3 5" id="KW-0378">Hydrolase</keyword>
<gene>
    <name evidence="9" type="primary">mycP</name>
    <name evidence="9" type="ORF">GCM10025782_34890</name>
</gene>
<evidence type="ECO:0000256" key="2">
    <source>
        <dbReference type="ARBA" id="ARBA00022670"/>
    </source>
</evidence>
<sequence>MTRRPRLGRALTGGIAAALVAGSGLAVATASPAAAAQCTDDKTVYVKEEPPALQRLNARYAWTLATGKGVTVAVVDSGVDARNAHFKGALTAGKSFVPGLRPTTDAVGHGTAIAGQIAARVVSGSGVIGLAPESKVMPVQVFYADDERSRQDGVGPRPDRIAVGIRYAADHGAKVINVSMSTPTSNNALRSSVEYATSKGALVVASAGNRNVSENKSDGPRYPGAYPQAVAVAAVDRGDFVGQGSIHGPHVDVAAPGTSILTTFKGAGDCVLEEEEESTSFATAYVSAAAALLAERFPTEGPAGWKHRLEATASRDQRANRDDSAGWGLIQPYEALTALTDGSVSGPVAPGATRPPVAAAPKPALDLRAVPDPHSPERTAALWWSLLGVSALVALALGGALRPARRRRAA</sequence>
<dbReference type="InterPro" id="IPR050131">
    <property type="entry name" value="Peptidase_S8_subtilisin-like"/>
</dbReference>
<evidence type="ECO:0000256" key="7">
    <source>
        <dbReference type="SAM" id="SignalP"/>
    </source>
</evidence>
<organism evidence="9 10">
    <name type="scientific">Pedococcus ginsenosidimutans</name>
    <dbReference type="NCBI Taxonomy" id="490570"/>
    <lineage>
        <taxon>Bacteria</taxon>
        <taxon>Bacillati</taxon>
        <taxon>Actinomycetota</taxon>
        <taxon>Actinomycetes</taxon>
        <taxon>Micrococcales</taxon>
        <taxon>Intrasporangiaceae</taxon>
        <taxon>Pedococcus</taxon>
    </lineage>
</organism>
<feature type="signal peptide" evidence="7">
    <location>
        <begin position="1"/>
        <end position="35"/>
    </location>
</feature>
<dbReference type="PANTHER" id="PTHR43806:SF11">
    <property type="entry name" value="CEREVISIN-RELATED"/>
    <property type="match status" value="1"/>
</dbReference>
<proteinExistence type="inferred from homology"/>
<reference evidence="10" key="1">
    <citation type="journal article" date="2019" name="Int. J. Syst. Evol. Microbiol.">
        <title>The Global Catalogue of Microorganisms (GCM) 10K type strain sequencing project: providing services to taxonomists for standard genome sequencing and annotation.</title>
        <authorList>
            <consortium name="The Broad Institute Genomics Platform"/>
            <consortium name="The Broad Institute Genome Sequencing Center for Infectious Disease"/>
            <person name="Wu L."/>
            <person name="Ma J."/>
        </authorList>
    </citation>
    <scope>NUCLEOTIDE SEQUENCE [LARGE SCALE GENOMIC DNA]</scope>
    <source>
        <strain evidence="10">JCM 18961</strain>
    </source>
</reference>
<protein>
    <submittedName>
        <fullName evidence="9">Type VII secretion-associated serine protease mycosin</fullName>
    </submittedName>
</protein>
<keyword evidence="2 5" id="KW-0645">Protease</keyword>
<dbReference type="InterPro" id="IPR023827">
    <property type="entry name" value="Peptidase_S8_Asp-AS"/>
</dbReference>
<keyword evidence="10" id="KW-1185">Reference proteome</keyword>
<keyword evidence="6" id="KW-0812">Transmembrane</keyword>
<evidence type="ECO:0000313" key="10">
    <source>
        <dbReference type="Proteomes" id="UP001500556"/>
    </source>
</evidence>
<dbReference type="GO" id="GO:0006508">
    <property type="term" value="P:proteolysis"/>
    <property type="evidence" value="ECO:0007669"/>
    <property type="project" value="UniProtKB-KW"/>
</dbReference>
<evidence type="ECO:0000313" key="9">
    <source>
        <dbReference type="EMBL" id="GAA4732637.1"/>
    </source>
</evidence>
<dbReference type="InterPro" id="IPR000209">
    <property type="entry name" value="Peptidase_S8/S53_dom"/>
</dbReference>
<keyword evidence="6" id="KW-0472">Membrane</keyword>
<feature type="chain" id="PRO_5046185816" evidence="7">
    <location>
        <begin position="36"/>
        <end position="410"/>
    </location>
</feature>
<dbReference type="InterPro" id="IPR015500">
    <property type="entry name" value="Peptidase_S8_subtilisin-rel"/>
</dbReference>
<comment type="caution">
    <text evidence="9">The sequence shown here is derived from an EMBL/GenBank/DDBJ whole genome shotgun (WGS) entry which is preliminary data.</text>
</comment>
<evidence type="ECO:0000256" key="5">
    <source>
        <dbReference type="PROSITE-ProRule" id="PRU01240"/>
    </source>
</evidence>
<comment type="similarity">
    <text evidence="1 5">Belongs to the peptidase S8 family.</text>
</comment>
<keyword evidence="7" id="KW-0732">Signal</keyword>
<dbReference type="Pfam" id="PF00082">
    <property type="entry name" value="Peptidase_S8"/>
    <property type="match status" value="1"/>
</dbReference>
<dbReference type="PRINTS" id="PR00723">
    <property type="entry name" value="SUBTILISIN"/>
</dbReference>
<dbReference type="GO" id="GO:0008233">
    <property type="term" value="F:peptidase activity"/>
    <property type="evidence" value="ECO:0007669"/>
    <property type="project" value="UniProtKB-KW"/>
</dbReference>
<feature type="active site" description="Charge relay system" evidence="5">
    <location>
        <position position="109"/>
    </location>
</feature>
<dbReference type="Proteomes" id="UP001500556">
    <property type="component" value="Unassembled WGS sequence"/>
</dbReference>
<dbReference type="EMBL" id="BAABLO010000013">
    <property type="protein sequence ID" value="GAA4732637.1"/>
    <property type="molecule type" value="Genomic_DNA"/>
</dbReference>
<keyword evidence="4 5" id="KW-0720">Serine protease</keyword>
<dbReference type="PROSITE" id="PS00137">
    <property type="entry name" value="SUBTILASE_HIS"/>
    <property type="match status" value="1"/>
</dbReference>
<evidence type="ECO:0000256" key="1">
    <source>
        <dbReference type="ARBA" id="ARBA00011073"/>
    </source>
</evidence>
<evidence type="ECO:0000256" key="3">
    <source>
        <dbReference type="ARBA" id="ARBA00022801"/>
    </source>
</evidence>
<evidence type="ECO:0000256" key="6">
    <source>
        <dbReference type="SAM" id="Phobius"/>
    </source>
</evidence>
<dbReference type="PROSITE" id="PS00136">
    <property type="entry name" value="SUBTILASE_ASP"/>
    <property type="match status" value="1"/>
</dbReference>
<evidence type="ECO:0000259" key="8">
    <source>
        <dbReference type="Pfam" id="PF00082"/>
    </source>
</evidence>
<dbReference type="PANTHER" id="PTHR43806">
    <property type="entry name" value="PEPTIDASE S8"/>
    <property type="match status" value="1"/>
</dbReference>
<evidence type="ECO:0000256" key="4">
    <source>
        <dbReference type="ARBA" id="ARBA00022825"/>
    </source>
</evidence>
<accession>A0ABP8YQF7</accession>
<dbReference type="Gene3D" id="3.40.50.200">
    <property type="entry name" value="Peptidase S8/S53 domain"/>
    <property type="match status" value="1"/>
</dbReference>
<dbReference type="RefSeq" id="WP_345505144.1">
    <property type="nucleotide sequence ID" value="NZ_BAABLO010000013.1"/>
</dbReference>
<feature type="transmembrane region" description="Helical" evidence="6">
    <location>
        <begin position="381"/>
        <end position="401"/>
    </location>
</feature>
<feature type="active site" description="Charge relay system" evidence="5">
    <location>
        <position position="280"/>
    </location>
</feature>
<keyword evidence="6" id="KW-1133">Transmembrane helix</keyword>
<feature type="active site" description="Charge relay system" evidence="5">
    <location>
        <position position="76"/>
    </location>
</feature>